<dbReference type="GO" id="GO:0043488">
    <property type="term" value="P:regulation of mRNA stability"/>
    <property type="evidence" value="ECO:0007669"/>
    <property type="project" value="InterPro"/>
</dbReference>
<gene>
    <name evidence="10" type="ORF">PENTCL1PPCAC_1267</name>
</gene>
<dbReference type="InterPro" id="IPR040366">
    <property type="entry name" value="Nab2/ZC3H14"/>
</dbReference>
<dbReference type="Gene3D" id="4.10.1000.40">
    <property type="match status" value="1"/>
</dbReference>
<evidence type="ECO:0000256" key="6">
    <source>
        <dbReference type="ARBA" id="ARBA00022771"/>
    </source>
</evidence>
<evidence type="ECO:0000256" key="5">
    <source>
        <dbReference type="ARBA" id="ARBA00022737"/>
    </source>
</evidence>
<keyword evidence="4" id="KW-0479">Metal-binding</keyword>
<evidence type="ECO:0000256" key="9">
    <source>
        <dbReference type="SAM" id="MobiDB-lite"/>
    </source>
</evidence>
<comment type="caution">
    <text evidence="10">The sequence shown here is derived from an EMBL/GenBank/DDBJ whole genome shotgun (WGS) entry which is preliminary data.</text>
</comment>
<feature type="region of interest" description="Disordered" evidence="9">
    <location>
        <begin position="1"/>
        <end position="44"/>
    </location>
</feature>
<dbReference type="EMBL" id="BTSX01000001">
    <property type="protein sequence ID" value="GMS79092.1"/>
    <property type="molecule type" value="Genomic_DNA"/>
</dbReference>
<dbReference type="Proteomes" id="UP001432027">
    <property type="component" value="Unassembled WGS sequence"/>
</dbReference>
<reference evidence="10" key="1">
    <citation type="submission" date="2023-10" db="EMBL/GenBank/DDBJ databases">
        <title>Genome assembly of Pristionchus species.</title>
        <authorList>
            <person name="Yoshida K."/>
            <person name="Sommer R.J."/>
        </authorList>
    </citation>
    <scope>NUCLEOTIDE SEQUENCE</scope>
    <source>
        <strain evidence="10">RS0144</strain>
    </source>
</reference>
<feature type="non-terminal residue" evidence="10">
    <location>
        <position position="169"/>
    </location>
</feature>
<evidence type="ECO:0000256" key="4">
    <source>
        <dbReference type="ARBA" id="ARBA00022723"/>
    </source>
</evidence>
<feature type="non-terminal residue" evidence="10">
    <location>
        <position position="1"/>
    </location>
</feature>
<proteinExistence type="inferred from homology"/>
<protein>
    <recommendedName>
        <fullName evidence="3">Zinc finger CCCH domain-containing protein 14</fullName>
    </recommendedName>
</protein>
<organism evidence="10 11">
    <name type="scientific">Pristionchus entomophagus</name>
    <dbReference type="NCBI Taxonomy" id="358040"/>
    <lineage>
        <taxon>Eukaryota</taxon>
        <taxon>Metazoa</taxon>
        <taxon>Ecdysozoa</taxon>
        <taxon>Nematoda</taxon>
        <taxon>Chromadorea</taxon>
        <taxon>Rhabditida</taxon>
        <taxon>Rhabditina</taxon>
        <taxon>Diplogasteromorpha</taxon>
        <taxon>Diplogasteroidea</taxon>
        <taxon>Neodiplogasteridae</taxon>
        <taxon>Pristionchus</taxon>
    </lineage>
</organism>
<evidence type="ECO:0000256" key="8">
    <source>
        <dbReference type="ARBA" id="ARBA00023242"/>
    </source>
</evidence>
<dbReference type="PANTHER" id="PTHR14738">
    <property type="entry name" value="ZINC FINGER CCCH DOMAIN-CONTAINING PROTEIN 14"/>
    <property type="match status" value="1"/>
</dbReference>
<dbReference type="GO" id="GO:0005737">
    <property type="term" value="C:cytoplasm"/>
    <property type="evidence" value="ECO:0007669"/>
    <property type="project" value="TreeGrafter"/>
</dbReference>
<evidence type="ECO:0000256" key="2">
    <source>
        <dbReference type="ARBA" id="ARBA00008423"/>
    </source>
</evidence>
<dbReference type="PANTHER" id="PTHR14738:SF29">
    <property type="entry name" value="ZINC FINGER CCCH DOMAIN-CONTAINING PROTEIN 14"/>
    <property type="match status" value="1"/>
</dbReference>
<keyword evidence="11" id="KW-1185">Reference proteome</keyword>
<keyword evidence="5" id="KW-0677">Repeat</keyword>
<dbReference type="AlphaFoldDB" id="A0AAV5S7Z7"/>
<comment type="similarity">
    <text evidence="2">Belongs to the ZC3H14 family.</text>
</comment>
<keyword evidence="8" id="KW-0539">Nucleus</keyword>
<comment type="subcellular location">
    <subcellularLocation>
        <location evidence="1">Nucleus</location>
    </subcellularLocation>
</comment>
<keyword evidence="7" id="KW-0862">Zinc</keyword>
<sequence length="169" mass="18483">NVTGPEGAPVQGSKYAPDFKQNGNKGTLSRANSVGNLSTCSGRSNRSRKSVIFQDDFKTFEDSDDDSLVSSNTKKNATGIFRQSGGNTRMCRFGARCTKQGCEFSHLVKKCPAFPKCPNGGVCIFEHDVCANDGVCGKENCDYKHILPHPISKNWCKNGSRCKRVGCWF</sequence>
<evidence type="ECO:0000256" key="3">
    <source>
        <dbReference type="ARBA" id="ARBA00015071"/>
    </source>
</evidence>
<feature type="compositionally biased region" description="Polar residues" evidence="9">
    <location>
        <begin position="21"/>
        <end position="44"/>
    </location>
</feature>
<accession>A0AAV5S7Z7</accession>
<evidence type="ECO:0000313" key="11">
    <source>
        <dbReference type="Proteomes" id="UP001432027"/>
    </source>
</evidence>
<evidence type="ECO:0000256" key="1">
    <source>
        <dbReference type="ARBA" id="ARBA00004123"/>
    </source>
</evidence>
<keyword evidence="6" id="KW-0863">Zinc-finger</keyword>
<dbReference type="GO" id="GO:0008143">
    <property type="term" value="F:poly(A) binding"/>
    <property type="evidence" value="ECO:0007669"/>
    <property type="project" value="InterPro"/>
</dbReference>
<evidence type="ECO:0000313" key="10">
    <source>
        <dbReference type="EMBL" id="GMS79092.1"/>
    </source>
</evidence>
<evidence type="ECO:0000256" key="7">
    <source>
        <dbReference type="ARBA" id="ARBA00022833"/>
    </source>
</evidence>
<name>A0AAV5S7Z7_9BILA</name>
<dbReference type="GO" id="GO:0005634">
    <property type="term" value="C:nucleus"/>
    <property type="evidence" value="ECO:0007669"/>
    <property type="project" value="UniProtKB-SubCell"/>
</dbReference>
<dbReference type="GO" id="GO:0008270">
    <property type="term" value="F:zinc ion binding"/>
    <property type="evidence" value="ECO:0007669"/>
    <property type="project" value="UniProtKB-KW"/>
</dbReference>